<proteinExistence type="predicted"/>
<reference evidence="2" key="1">
    <citation type="submission" date="2022-11" db="UniProtKB">
        <authorList>
            <consortium name="WormBaseParasite"/>
        </authorList>
    </citation>
    <scope>IDENTIFICATION</scope>
</reference>
<protein>
    <submittedName>
        <fullName evidence="2">Uncharacterized protein</fullName>
    </submittedName>
</protein>
<keyword evidence="1" id="KW-1185">Reference proteome</keyword>
<organism evidence="1 2">
    <name type="scientific">Romanomermis culicivorax</name>
    <name type="common">Nematode worm</name>
    <dbReference type="NCBI Taxonomy" id="13658"/>
    <lineage>
        <taxon>Eukaryota</taxon>
        <taxon>Metazoa</taxon>
        <taxon>Ecdysozoa</taxon>
        <taxon>Nematoda</taxon>
        <taxon>Enoplea</taxon>
        <taxon>Dorylaimia</taxon>
        <taxon>Mermithida</taxon>
        <taxon>Mermithoidea</taxon>
        <taxon>Mermithidae</taxon>
        <taxon>Romanomermis</taxon>
    </lineage>
</organism>
<dbReference type="Proteomes" id="UP000887565">
    <property type="component" value="Unplaced"/>
</dbReference>
<evidence type="ECO:0000313" key="1">
    <source>
        <dbReference type="Proteomes" id="UP000887565"/>
    </source>
</evidence>
<dbReference type="AlphaFoldDB" id="A0A915J4E5"/>
<accession>A0A915J4E5</accession>
<dbReference type="WBParaSite" id="nRc.2.0.1.t21005-RA">
    <property type="protein sequence ID" value="nRc.2.0.1.t21005-RA"/>
    <property type="gene ID" value="nRc.2.0.1.g21005"/>
</dbReference>
<name>A0A915J4E5_ROMCU</name>
<evidence type="ECO:0000313" key="2">
    <source>
        <dbReference type="WBParaSite" id="nRc.2.0.1.t21005-RA"/>
    </source>
</evidence>
<sequence>KSSDCLESIYRKTASGVRILFALLERHCNLLSFALFSVHPYLASVLTWRPMDHKASCCATIIPNTFKKYLLSALNPDLTQE</sequence>